<proteinExistence type="predicted"/>
<dbReference type="Proteomes" id="UP000474777">
    <property type="component" value="Unassembled WGS sequence"/>
</dbReference>
<sequence length="204" mass="23248">MRNVMWKGELQGTIALDTIEDKEHLYGLGPVEYLSGELLIVNGKSYKSTVVSEAEMRVEETFDVKAPFFVYANVPDWREQPLPDSIRTMSQLEAFLDQATKQARRPFAFRLEATVDSAQIHIVNLPKGTQVSSPDEAHQGMTNYSLENQEVEIVGFFSTEHKAVFTHHDTFLHMHLITKDKKQMGHLDNLHLHPGTVKLYLPVE</sequence>
<dbReference type="Pfam" id="PF03306">
    <property type="entry name" value="AAL_decarboxy"/>
    <property type="match status" value="1"/>
</dbReference>
<evidence type="ECO:0000313" key="2">
    <source>
        <dbReference type="Proteomes" id="UP000474777"/>
    </source>
</evidence>
<dbReference type="Gene3D" id="3.30.1330.80">
    <property type="entry name" value="Hypothetical protein, similar to alpha- acetolactate decarboxylase, domain 2"/>
    <property type="match status" value="1"/>
</dbReference>
<dbReference type="AlphaFoldDB" id="A0A6B3LQI2"/>
<comment type="caution">
    <text evidence="1">The sequence shown here is derived from an EMBL/GenBank/DDBJ whole genome shotgun (WGS) entry which is preliminary data.</text>
</comment>
<reference evidence="1 2" key="1">
    <citation type="submission" date="2020-02" db="EMBL/GenBank/DDBJ databases">
        <authorList>
            <person name="Kim M.K."/>
        </authorList>
    </citation>
    <scope>NUCLEOTIDE SEQUENCE [LARGE SCALE GENOMIC DNA]</scope>
    <source>
        <strain evidence="1 2">BT327</strain>
    </source>
</reference>
<keyword evidence="2" id="KW-1185">Reference proteome</keyword>
<evidence type="ECO:0000313" key="1">
    <source>
        <dbReference type="EMBL" id="NEM96248.1"/>
    </source>
</evidence>
<gene>
    <name evidence="1" type="ORF">GXP69_00950</name>
</gene>
<dbReference type="SUPFAM" id="SSF117856">
    <property type="entry name" value="AF0104/ALDC/Ptd012-like"/>
    <property type="match status" value="1"/>
</dbReference>
<dbReference type="InterPro" id="IPR005128">
    <property type="entry name" value="Acetolactate_a_deCO2ase"/>
</dbReference>
<dbReference type="GO" id="GO:0047605">
    <property type="term" value="F:acetolactate decarboxylase activity"/>
    <property type="evidence" value="ECO:0007669"/>
    <property type="project" value="InterPro"/>
</dbReference>
<accession>A0A6B3LQI2</accession>
<dbReference type="EMBL" id="JAAGWD010000001">
    <property type="protein sequence ID" value="NEM96248.1"/>
    <property type="molecule type" value="Genomic_DNA"/>
</dbReference>
<protein>
    <submittedName>
        <fullName evidence="1">Alpha-acetolactate decarboxylase</fullName>
    </submittedName>
</protein>
<name>A0A6B3LQI2_9BACT</name>
<organism evidence="1 2">
    <name type="scientific">Pontibacter burrus</name>
    <dbReference type="NCBI Taxonomy" id="2704466"/>
    <lineage>
        <taxon>Bacteria</taxon>
        <taxon>Pseudomonadati</taxon>
        <taxon>Bacteroidota</taxon>
        <taxon>Cytophagia</taxon>
        <taxon>Cytophagales</taxon>
        <taxon>Hymenobacteraceae</taxon>
        <taxon>Pontibacter</taxon>
    </lineage>
</organism>
<dbReference type="UniPathway" id="UPA00626">
    <property type="reaction ID" value="UER00678"/>
</dbReference>
<dbReference type="GO" id="GO:0045151">
    <property type="term" value="P:acetoin biosynthetic process"/>
    <property type="evidence" value="ECO:0007669"/>
    <property type="project" value="InterPro"/>
</dbReference>